<dbReference type="Pfam" id="PF19054">
    <property type="entry name" value="DUF5753"/>
    <property type="match status" value="1"/>
</dbReference>
<protein>
    <submittedName>
        <fullName evidence="2">Transcriptional regulator</fullName>
    </submittedName>
</protein>
<proteinExistence type="predicted"/>
<dbReference type="SUPFAM" id="SSF47413">
    <property type="entry name" value="lambda repressor-like DNA-binding domains"/>
    <property type="match status" value="1"/>
</dbReference>
<dbReference type="AlphaFoldDB" id="A0A9W6VS41"/>
<feature type="domain" description="HTH cro/C1-type" evidence="1">
    <location>
        <begin position="20"/>
        <end position="63"/>
    </location>
</feature>
<comment type="caution">
    <text evidence="2">The sequence shown here is derived from an EMBL/GenBank/DDBJ whole genome shotgun (WGS) entry which is preliminary data.</text>
</comment>
<evidence type="ECO:0000259" key="1">
    <source>
        <dbReference type="PROSITE" id="PS50943"/>
    </source>
</evidence>
<dbReference type="InterPro" id="IPR043917">
    <property type="entry name" value="DUF5753"/>
</dbReference>
<gene>
    <name evidence="2" type="ORF">Airi01_059310</name>
</gene>
<name>A0A9W6VS41_9ACTN</name>
<dbReference type="InterPro" id="IPR001387">
    <property type="entry name" value="Cro/C1-type_HTH"/>
</dbReference>
<dbReference type="EMBL" id="BSTJ01000007">
    <property type="protein sequence ID" value="GLY77664.1"/>
    <property type="molecule type" value="Genomic_DNA"/>
</dbReference>
<evidence type="ECO:0000313" key="2">
    <source>
        <dbReference type="EMBL" id="GLY77664.1"/>
    </source>
</evidence>
<accession>A0A9W6VS41</accession>
<dbReference type="SMART" id="SM00530">
    <property type="entry name" value="HTH_XRE"/>
    <property type="match status" value="1"/>
</dbReference>
<organism evidence="2 3">
    <name type="scientific">Actinoallomurus iriomotensis</name>
    <dbReference type="NCBI Taxonomy" id="478107"/>
    <lineage>
        <taxon>Bacteria</taxon>
        <taxon>Bacillati</taxon>
        <taxon>Actinomycetota</taxon>
        <taxon>Actinomycetes</taxon>
        <taxon>Streptosporangiales</taxon>
        <taxon>Thermomonosporaceae</taxon>
        <taxon>Actinoallomurus</taxon>
    </lineage>
</organism>
<dbReference type="Proteomes" id="UP001165135">
    <property type="component" value="Unassembled WGS sequence"/>
</dbReference>
<dbReference type="Gene3D" id="1.10.260.40">
    <property type="entry name" value="lambda repressor-like DNA-binding domains"/>
    <property type="match status" value="1"/>
</dbReference>
<dbReference type="CDD" id="cd00093">
    <property type="entry name" value="HTH_XRE"/>
    <property type="match status" value="1"/>
</dbReference>
<dbReference type="RefSeq" id="WP_285627515.1">
    <property type="nucleotide sequence ID" value="NZ_BSTJ01000007.1"/>
</dbReference>
<dbReference type="GO" id="GO:0003677">
    <property type="term" value="F:DNA binding"/>
    <property type="evidence" value="ECO:0007669"/>
    <property type="project" value="InterPro"/>
</dbReference>
<sequence>MVDELVDPDSSLWAWLAHDVRFYRKKYGLTLHQLATVIQSSGPNVSNIEAGRRKLTDEQALALDVRFKTGGHFSRLLRFARRGHDPDWFKQYAHLEAKARLIKTYQAITVPGLFQVPEYATELFRALGIVDVEDPLSKRMARADVFKRTDPPLIWAIVTENVIDWPIGGPEVMRKQLAHLLDLSNLPNVSLRVVPRIAGAHAGIDGSFSLISGKDGDVAYTESPGGGRLVASTDEVREYGLQYDRIGQAALPASASREMIRRIMEAL</sequence>
<dbReference type="PROSITE" id="PS50943">
    <property type="entry name" value="HTH_CROC1"/>
    <property type="match status" value="1"/>
</dbReference>
<evidence type="ECO:0000313" key="3">
    <source>
        <dbReference type="Proteomes" id="UP001165135"/>
    </source>
</evidence>
<dbReference type="InterPro" id="IPR010982">
    <property type="entry name" value="Lambda_DNA-bd_dom_sf"/>
</dbReference>
<reference evidence="2" key="1">
    <citation type="submission" date="2023-03" db="EMBL/GenBank/DDBJ databases">
        <title>Actinoallomurus iriomotensis NBRC 103681.</title>
        <authorList>
            <person name="Ichikawa N."/>
            <person name="Sato H."/>
            <person name="Tonouchi N."/>
        </authorList>
    </citation>
    <scope>NUCLEOTIDE SEQUENCE</scope>
    <source>
        <strain evidence="2">NBRC 103681</strain>
    </source>
</reference>
<dbReference type="Pfam" id="PF01381">
    <property type="entry name" value="HTH_3"/>
    <property type="match status" value="1"/>
</dbReference>